<dbReference type="EMBL" id="CAJVPW010022458">
    <property type="protein sequence ID" value="CAG8697573.1"/>
    <property type="molecule type" value="Genomic_DNA"/>
</dbReference>
<organism evidence="1 2">
    <name type="scientific">Cetraspora pellucida</name>
    <dbReference type="NCBI Taxonomy" id="1433469"/>
    <lineage>
        <taxon>Eukaryota</taxon>
        <taxon>Fungi</taxon>
        <taxon>Fungi incertae sedis</taxon>
        <taxon>Mucoromycota</taxon>
        <taxon>Glomeromycotina</taxon>
        <taxon>Glomeromycetes</taxon>
        <taxon>Diversisporales</taxon>
        <taxon>Gigasporaceae</taxon>
        <taxon>Cetraspora</taxon>
    </lineage>
</organism>
<gene>
    <name evidence="1" type="ORF">SPELUC_LOCUS11105</name>
</gene>
<dbReference type="Proteomes" id="UP000789366">
    <property type="component" value="Unassembled WGS sequence"/>
</dbReference>
<evidence type="ECO:0000313" key="1">
    <source>
        <dbReference type="EMBL" id="CAG8697573.1"/>
    </source>
</evidence>
<accession>A0ACA9P9A4</accession>
<protein>
    <submittedName>
        <fullName evidence="1">4835_t:CDS:1</fullName>
    </submittedName>
</protein>
<evidence type="ECO:0000313" key="2">
    <source>
        <dbReference type="Proteomes" id="UP000789366"/>
    </source>
</evidence>
<proteinExistence type="predicted"/>
<comment type="caution">
    <text evidence="1">The sequence shown here is derived from an EMBL/GenBank/DDBJ whole genome shotgun (WGS) entry which is preliminary data.</text>
</comment>
<sequence>QSEMQLETVFDRMGKNINSQYAKINENIFTHFNRLNQRLITTNKKIDNNEQNIMEIDALRCQELMVKQNVINDYREVASIAYVSLFDSHYRANRMKVRNLLGAYATKRNILFSTRQCKNTEKECSWKVNFWFKNDKNCIEVTTFNNQHVGHELNLLARQFDPTLCKLSKEIVEEIRFLTTRDSEPGEDDAGMLLKRLNEKKIEDPRWFVLMKFDPVTSSLTHLFWMSPEQQIL</sequence>
<keyword evidence="2" id="KW-1185">Reference proteome</keyword>
<name>A0ACA9P9A4_9GLOM</name>
<feature type="non-terminal residue" evidence="1">
    <location>
        <position position="1"/>
    </location>
</feature>
<reference evidence="1" key="1">
    <citation type="submission" date="2021-06" db="EMBL/GenBank/DDBJ databases">
        <authorList>
            <person name="Kallberg Y."/>
            <person name="Tangrot J."/>
            <person name="Rosling A."/>
        </authorList>
    </citation>
    <scope>NUCLEOTIDE SEQUENCE</scope>
    <source>
        <strain evidence="1">28 12/20/2015</strain>
    </source>
</reference>